<sequence>MKSNFWQEKTLAQLTDREWEALCDRCGRCCLNKLEDVDDGRFYYTDVACVLLDKKTRACKDYQNRQAKVSGCVKLSRDNISKIKWLPTTCAYRLRLEGKNLPDWHPLVSGVDVSVEQAGIAVDDQVYCESEVLEDELEEHVIHWVRT</sequence>
<dbReference type="Pfam" id="PF03692">
    <property type="entry name" value="CxxCxxCC"/>
    <property type="match status" value="1"/>
</dbReference>
<evidence type="ECO:0000256" key="1">
    <source>
        <dbReference type="HAMAP-Rule" id="MF_00676"/>
    </source>
</evidence>
<evidence type="ECO:0000313" key="3">
    <source>
        <dbReference type="Proteomes" id="UP000094329"/>
    </source>
</evidence>
<name>A0ABX3A2E8_9GAMM</name>
<protein>
    <recommendedName>
        <fullName evidence="1">UPF0260 protein BGC07_09160</fullName>
    </recommendedName>
</protein>
<dbReference type="HAMAP" id="MF_00676">
    <property type="entry name" value="UPF0260"/>
    <property type="match status" value="1"/>
</dbReference>
<dbReference type="InterPro" id="IPR005358">
    <property type="entry name" value="Puta_zinc/iron-chelating_dom"/>
</dbReference>
<dbReference type="PANTHER" id="PTHR37421:SF1">
    <property type="entry name" value="UPF0260 PROTEIN YCGN"/>
    <property type="match status" value="1"/>
</dbReference>
<organism evidence="2 3">
    <name type="scientific">Piscirickettsia litoralis</name>
    <dbReference type="NCBI Taxonomy" id="1891921"/>
    <lineage>
        <taxon>Bacteria</taxon>
        <taxon>Pseudomonadati</taxon>
        <taxon>Pseudomonadota</taxon>
        <taxon>Gammaproteobacteria</taxon>
        <taxon>Thiotrichales</taxon>
        <taxon>Piscirickettsiaceae</taxon>
        <taxon>Piscirickettsia</taxon>
    </lineage>
</organism>
<dbReference type="EMBL" id="MDTU01000001">
    <property type="protein sequence ID" value="ODN43054.1"/>
    <property type="molecule type" value="Genomic_DNA"/>
</dbReference>
<keyword evidence="3" id="KW-1185">Reference proteome</keyword>
<reference evidence="2 3" key="1">
    <citation type="submission" date="2016-08" db="EMBL/GenBank/DDBJ databases">
        <title>Draft genome sequence of Candidatus Piscirickettsia litoralis, from seawater.</title>
        <authorList>
            <person name="Wan X."/>
            <person name="Lee A.J."/>
            <person name="Hou S."/>
            <person name="Donachie S.P."/>
        </authorList>
    </citation>
    <scope>NUCLEOTIDE SEQUENCE [LARGE SCALE GENOMIC DNA]</scope>
    <source>
        <strain evidence="2 3">Y2</strain>
    </source>
</reference>
<dbReference type="RefSeq" id="WP_069312852.1">
    <property type="nucleotide sequence ID" value="NZ_MDTU01000001.1"/>
</dbReference>
<dbReference type="PIRSF" id="PIRSF006173">
    <property type="entry name" value="UCP006173"/>
    <property type="match status" value="1"/>
</dbReference>
<evidence type="ECO:0000313" key="2">
    <source>
        <dbReference type="EMBL" id="ODN43054.1"/>
    </source>
</evidence>
<proteinExistence type="inferred from homology"/>
<comment type="similarity">
    <text evidence="1">Belongs to the UPF0260 family.</text>
</comment>
<accession>A0ABX3A2E8</accession>
<dbReference type="NCBIfam" id="NF003501">
    <property type="entry name" value="PRK05170.1-5"/>
    <property type="match status" value="1"/>
</dbReference>
<dbReference type="InterPro" id="IPR008228">
    <property type="entry name" value="UCP006173"/>
</dbReference>
<dbReference type="NCBIfam" id="NF003507">
    <property type="entry name" value="PRK05170.2-5"/>
    <property type="match status" value="1"/>
</dbReference>
<dbReference type="Proteomes" id="UP000094329">
    <property type="component" value="Unassembled WGS sequence"/>
</dbReference>
<gene>
    <name evidence="2" type="ORF">BGC07_09160</name>
</gene>
<comment type="caution">
    <text evidence="2">The sequence shown here is derived from an EMBL/GenBank/DDBJ whole genome shotgun (WGS) entry which is preliminary data.</text>
</comment>
<dbReference type="PANTHER" id="PTHR37421">
    <property type="entry name" value="UPF0260 PROTEIN YCGN"/>
    <property type="match status" value="1"/>
</dbReference>